<feature type="compositionally biased region" description="Polar residues" evidence="15">
    <location>
        <begin position="320"/>
        <end position="335"/>
    </location>
</feature>
<dbReference type="SMART" id="SM00209">
    <property type="entry name" value="TSP1"/>
    <property type="match status" value="14"/>
</dbReference>
<dbReference type="InterPro" id="IPR000884">
    <property type="entry name" value="TSP1_rpt"/>
</dbReference>
<evidence type="ECO:0000256" key="3">
    <source>
        <dbReference type="ARBA" id="ARBA00022475"/>
    </source>
</evidence>
<dbReference type="InterPro" id="IPR036383">
    <property type="entry name" value="TSP1_rpt_sf"/>
</dbReference>
<evidence type="ECO:0000256" key="10">
    <source>
        <dbReference type="ARBA" id="ARBA00023136"/>
    </source>
</evidence>
<dbReference type="FunFam" id="2.20.100.10:FF:000017">
    <property type="entry name" value="Thrombospondin type 1 domain containing 7A"/>
    <property type="match status" value="1"/>
</dbReference>
<dbReference type="KEGG" id="tng:GSTEN00011783G001"/>
<keyword evidence="7" id="KW-0677">Repeat</keyword>
<dbReference type="FunFam" id="2.20.100.10:FF:000031">
    <property type="entry name" value="Thrombospondin type 1 domain containing 7A"/>
    <property type="match status" value="1"/>
</dbReference>
<dbReference type="GO" id="GO:0005886">
    <property type="term" value="C:plasma membrane"/>
    <property type="evidence" value="ECO:0007669"/>
    <property type="project" value="UniProtKB-SubCell"/>
</dbReference>
<comment type="caution">
    <text evidence="20">The sequence shown here is derived from an EMBL/GenBank/DDBJ whole genome shotgun (WGS) entry which is preliminary data.</text>
</comment>
<feature type="compositionally biased region" description="Basic and acidic residues" evidence="15">
    <location>
        <begin position="365"/>
        <end position="377"/>
    </location>
</feature>
<evidence type="ECO:0000313" key="20">
    <source>
        <dbReference type="EMBL" id="CAF95223.1"/>
    </source>
</evidence>
<evidence type="ECO:0000256" key="11">
    <source>
        <dbReference type="ARBA" id="ARBA00023157"/>
    </source>
</evidence>
<evidence type="ECO:0000256" key="5">
    <source>
        <dbReference type="ARBA" id="ARBA00022692"/>
    </source>
</evidence>
<evidence type="ECO:0000256" key="9">
    <source>
        <dbReference type="ARBA" id="ARBA00022989"/>
    </source>
</evidence>
<proteinExistence type="predicted"/>
<name>Q4SVV9_TETNG</name>
<evidence type="ECO:0000256" key="13">
    <source>
        <dbReference type="ARBA" id="ARBA00023273"/>
    </source>
</evidence>
<dbReference type="PROSITE" id="PS50092">
    <property type="entry name" value="TSP1"/>
    <property type="match status" value="12"/>
</dbReference>
<feature type="chain" id="PRO_5004244374" description="Thrombospondin type-1 domain-containing protein 7A" evidence="17">
    <location>
        <begin position="24"/>
        <end position="1866"/>
    </location>
</feature>
<accession>Q4SVV9</accession>
<dbReference type="GO" id="GO:0042995">
    <property type="term" value="C:cell projection"/>
    <property type="evidence" value="ECO:0007669"/>
    <property type="project" value="UniProtKB-SubCell"/>
</dbReference>
<dbReference type="SUPFAM" id="SSF82895">
    <property type="entry name" value="TSP-1 type 1 repeat"/>
    <property type="match status" value="11"/>
</dbReference>
<feature type="non-terminal residue" evidence="20">
    <location>
        <position position="1866"/>
    </location>
</feature>
<feature type="domain" description="Spondin-like TSP1" evidence="18">
    <location>
        <begin position="933"/>
        <end position="988"/>
    </location>
</feature>
<feature type="domain" description="Spondin-like TSP1" evidence="18">
    <location>
        <begin position="1198"/>
        <end position="1240"/>
    </location>
</feature>
<dbReference type="GO" id="GO:0001525">
    <property type="term" value="P:angiogenesis"/>
    <property type="evidence" value="ECO:0007669"/>
    <property type="project" value="UniProtKB-KW"/>
</dbReference>
<dbReference type="Pfam" id="PF23308">
    <property type="entry name" value="TSP1_TSH7A-B_C"/>
    <property type="match status" value="1"/>
</dbReference>
<evidence type="ECO:0000259" key="19">
    <source>
        <dbReference type="Pfam" id="PF23308"/>
    </source>
</evidence>
<evidence type="ECO:0000256" key="1">
    <source>
        <dbReference type="ARBA" id="ARBA00004251"/>
    </source>
</evidence>
<protein>
    <recommendedName>
        <fullName evidence="14">Thrombospondin type-1 domain-containing protein 7A</fullName>
    </recommendedName>
</protein>
<organism evidence="20">
    <name type="scientific">Tetraodon nigroviridis</name>
    <name type="common">Spotted green pufferfish</name>
    <name type="synonym">Chelonodon nigroviridis</name>
    <dbReference type="NCBI Taxonomy" id="99883"/>
    <lineage>
        <taxon>Eukaryota</taxon>
        <taxon>Metazoa</taxon>
        <taxon>Chordata</taxon>
        <taxon>Craniata</taxon>
        <taxon>Vertebrata</taxon>
        <taxon>Euteleostomi</taxon>
        <taxon>Actinopterygii</taxon>
        <taxon>Neopterygii</taxon>
        <taxon>Teleostei</taxon>
        <taxon>Neoteleostei</taxon>
        <taxon>Acanthomorphata</taxon>
        <taxon>Eupercaria</taxon>
        <taxon>Tetraodontiformes</taxon>
        <taxon>Tetradontoidea</taxon>
        <taxon>Tetraodontidae</taxon>
        <taxon>Tetraodon</taxon>
    </lineage>
</organism>
<dbReference type="InterPro" id="IPR056991">
    <property type="entry name" value="TSP1_TSH7A-B_C"/>
</dbReference>
<keyword evidence="5 16" id="KW-0812">Transmembrane</keyword>
<dbReference type="GO" id="GO:0030036">
    <property type="term" value="P:actin cytoskeleton organization"/>
    <property type="evidence" value="ECO:0007669"/>
    <property type="project" value="TreeGrafter"/>
</dbReference>
<reference evidence="20" key="1">
    <citation type="journal article" date="2004" name="Nature">
        <title>Genome duplication in the teleost fish Tetraodon nigroviridis reveals the early vertebrate proto-karyotype.</title>
        <authorList>
            <person name="Jaillon O."/>
            <person name="Aury J.-M."/>
            <person name="Brunet F."/>
            <person name="Petit J.-L."/>
            <person name="Stange-Thomann N."/>
            <person name="Mauceli E."/>
            <person name="Bouneau L."/>
            <person name="Fischer C."/>
            <person name="Ozouf-Costaz C."/>
            <person name="Bernot A."/>
            <person name="Nicaud S."/>
            <person name="Jaffe D."/>
            <person name="Fisher S."/>
            <person name="Lutfalla G."/>
            <person name="Dossat C."/>
            <person name="Segurens B."/>
            <person name="Dasilva C."/>
            <person name="Salanoubat M."/>
            <person name="Levy M."/>
            <person name="Boudet N."/>
            <person name="Castellano S."/>
            <person name="Anthouard V."/>
            <person name="Jubin C."/>
            <person name="Castelli V."/>
            <person name="Katinka M."/>
            <person name="Vacherie B."/>
            <person name="Biemont C."/>
            <person name="Skalli Z."/>
            <person name="Cattolico L."/>
            <person name="Poulain J."/>
            <person name="De Berardinis V."/>
            <person name="Cruaud C."/>
            <person name="Duprat S."/>
            <person name="Brottier P."/>
            <person name="Coutanceau J.-P."/>
            <person name="Gouzy J."/>
            <person name="Parra G."/>
            <person name="Lardier G."/>
            <person name="Chapple C."/>
            <person name="McKernan K.J."/>
            <person name="McEwan P."/>
            <person name="Bosak S."/>
            <person name="Kellis M."/>
            <person name="Volff J.-N."/>
            <person name="Guigo R."/>
            <person name="Zody M.C."/>
            <person name="Mesirov J."/>
            <person name="Lindblad-Toh K."/>
            <person name="Birren B."/>
            <person name="Nusbaum C."/>
            <person name="Kahn D."/>
            <person name="Robinson-Rechavi M."/>
            <person name="Laudet V."/>
            <person name="Schachter V."/>
            <person name="Quetier F."/>
            <person name="Saurin W."/>
            <person name="Scarpelli C."/>
            <person name="Wincker P."/>
            <person name="Lander E.S."/>
            <person name="Weissenbach J."/>
            <person name="Roest Crollius H."/>
        </authorList>
    </citation>
    <scope>NUCLEOTIDE SEQUENCE [LARGE SCALE GENOMIC DNA]</scope>
</reference>
<dbReference type="FunFam" id="2.20.100.10:FF:000018">
    <property type="entry name" value="Thrombospondin type 1 domain containing 7A"/>
    <property type="match status" value="1"/>
</dbReference>
<feature type="compositionally biased region" description="Basic and acidic residues" evidence="15">
    <location>
        <begin position="301"/>
        <end position="318"/>
    </location>
</feature>
<evidence type="ECO:0000259" key="18">
    <source>
        <dbReference type="Pfam" id="PF19028"/>
    </source>
</evidence>
<keyword evidence="4" id="KW-0037">Angiogenesis</keyword>
<dbReference type="FunFam" id="2.20.100.10:FF:000020">
    <property type="entry name" value="Thrombospondin type 1 domain containing 7A"/>
    <property type="match status" value="1"/>
</dbReference>
<feature type="domain" description="Thrombospondin type-1" evidence="19">
    <location>
        <begin position="1726"/>
        <end position="1765"/>
    </location>
</feature>
<feature type="compositionally biased region" description="Basic and acidic residues" evidence="15">
    <location>
        <begin position="387"/>
        <end position="414"/>
    </location>
</feature>
<evidence type="ECO:0000256" key="17">
    <source>
        <dbReference type="SAM" id="SignalP"/>
    </source>
</evidence>
<reference evidence="20" key="2">
    <citation type="submission" date="2004-02" db="EMBL/GenBank/DDBJ databases">
        <authorList>
            <consortium name="Genoscope"/>
            <consortium name="Whitehead Institute Centre for Genome Research"/>
        </authorList>
    </citation>
    <scope>NUCLEOTIDE SEQUENCE</scope>
</reference>
<feature type="transmembrane region" description="Helical" evidence="16">
    <location>
        <begin position="1815"/>
        <end position="1838"/>
    </location>
</feature>
<sequence>VAPSFLVLLSSPYLLLLTPYSFTFQLPPSSNLLLAPQIWDALTVMQCLVSRIQDPGLGLSHVSLISPRDLSAFTRAASPWGRCMGSGCGPGGNQSRTVWCAHSEGWTTLLTNCNQTERPNNQQSCFRVCDQHKELYDWQLGAWNQCVPISMRGGGLQPPSVCTRGEEGIQTREVSCVQKSGEAAQDAICEYFEPKPRLEQACLIPCPQDCVVSNFSAWTPCSKTCGLGLQNRIRVVLAPPLFGGAACPNLTEFQTCQLKQCEGPESLYSLRVGPWGPCSVPAPRQARHAGDPGTESTRLSTETEKHPQEGEKSSKGGEKPTSTGLKESGEASTQLKAAGKHIEESDKAGRRKPFRSNGKLGRTHQRPDRPSRQADRPKRQKKAKNKEKREKLRLRAQEKLKERSKVKDPETKELIKKKRNRNRQNRPGGKFWDVQVGYQTREVTCVHKNGNVETLSMCSQETTPVTFQACVITKDCVVSEWSQWAVCSKDCYDPNGPKGQRARSRRVSQFPVAGGKVCPQLEETEPCSPQGDGVHPCIVYSWRSSEWSECRVDVLLSQQDRRRGNQTSLCGGGIQTREVYCVQISSDPGSLRGKEALRPVASELCLDLPPNTTQLCHISCPVECEVSAWSAWGPCTYENCQDQSTKKGFKLRKRKIINEPTGGTGNCPHLVEAIPCEEPSCYDWLVVTLDECLPDNRECGPGTQVPQVQCVNSDGVFVERQMCRDAILPMPLMCEVPCPKDCALSPWTSWSHCSHTCSGKNTEGKQTRARSILAYNAGEVTAKVVAWLTVMQERKGQLKMRRAEEMGQEHQLLEVQDGKKEEIRGQILIIAGGILCPNVSTLQEVRSCNEHPCTVYHWQTGTWGQCTEDTSIPTSNTSVDQSRGSDASCSVGMQTRKVICVRVNVGQVPPKKCPESVRPDTVRPCLLPCKRDCVVTPYSDWTPCPSSCDADGSRKKKQYRKRIIMQPPANGGQDCPETLSQERNCDIPSVCQGYRWKTHKWRRCQLVPWTVRQDSPGAQETCGPGMQVRAVSCRKQDGSQADVEACLKFASAMPPLTQLCQLPCQEDCQLSHWSKFSPCTADCIGVRTRKRMLMGKSKKREQCRNHQMYPLSETQYCPCNKYNAQPVGNWSDCVLPEGGRFEGQLGMKVQGDIKECGQGYRYQAMACYNQDNQIVETSRCNSHGYIEEACIIACPSDCKLSEWSNWSRCSKSCGSGVKVRSKWLREKPYNGGRPCPKLDHVNQARNAPLALPCSTTTPRPASYTPVNPSDIVETMQIKHMTKTFLCSCLSADGSVHRLSDCGQYVWVAEPWSVWKVSNVDLKDNCGEGVQTRKVRCVLNTVDGPSEQVEDYLCDPEKMLLGARNSRLPCPEDCVLSDWGGWSSCPLPCHVNSTRRRSAYLLRQPGAEKVCPPTEETEPCTLNSNCFHYSYNITDWSTCQLSDRAVCGSGIKTRMLDCVRSDGKSVDLNFCKELDLERKWQMNASCVVECPVNCQLSDWSPWSQCTHTCGLAGKLWRRRTVIQAPQGDGRPCPPQMEQWKPCLVQPCFHWRYSSWSECRTEGARCGEGLRVRNVSCFVSDGAEQQDSSSMVDDELCGDLEPSVDGEPHVVLQETCTVPCPGECYLTEWTTWSRCQISCVNGDDLGFGSVQVRSRAVVAQDPENLLQCPEQELEARPCTEGKCLEYRWKTGPWRGSSRPVWCERTDGLNVTGGCPVSTKPMADRSCDPACTKPRSLCTEAGVCGCEEGYTEVMTSDGLLDQCTVIPVLEIPTAGDNRADVKTIRAFSPTQPEASVPGRAGRTWFLQPFSPDGKLKTWVYGVAAGAFVLLVFIISMTYLACKKPKRPQRRQMNNRLKPLTLAYDGDADM</sequence>
<evidence type="ECO:0000256" key="14">
    <source>
        <dbReference type="ARBA" id="ARBA00069078"/>
    </source>
</evidence>
<dbReference type="Pfam" id="PF00090">
    <property type="entry name" value="TSP_1"/>
    <property type="match status" value="4"/>
</dbReference>
<dbReference type="GO" id="GO:0030154">
    <property type="term" value="P:cell differentiation"/>
    <property type="evidence" value="ECO:0007669"/>
    <property type="project" value="UniProtKB-KW"/>
</dbReference>
<dbReference type="InterPro" id="IPR044004">
    <property type="entry name" value="TSP1_spondin_dom"/>
</dbReference>
<keyword evidence="3" id="KW-1003">Cell membrane</keyword>
<evidence type="ECO:0000256" key="15">
    <source>
        <dbReference type="SAM" id="MobiDB-lite"/>
    </source>
</evidence>
<evidence type="ECO:0000256" key="8">
    <source>
        <dbReference type="ARBA" id="ARBA00022782"/>
    </source>
</evidence>
<feature type="domain" description="Spondin-like TSP1" evidence="18">
    <location>
        <begin position="210"/>
        <end position="261"/>
    </location>
</feature>
<dbReference type="Gene3D" id="2.20.100.10">
    <property type="entry name" value="Thrombospondin type-1 (TSP1) repeat"/>
    <property type="match status" value="10"/>
</dbReference>
<feature type="non-terminal residue" evidence="20">
    <location>
        <position position="1"/>
    </location>
</feature>
<feature type="compositionally biased region" description="Basic residues" evidence="15">
    <location>
        <begin position="415"/>
        <end position="424"/>
    </location>
</feature>
<evidence type="ECO:0000256" key="2">
    <source>
        <dbReference type="ARBA" id="ARBA00004316"/>
    </source>
</evidence>
<gene>
    <name evidence="20" type="ORF">GSTENG00011783001</name>
</gene>
<dbReference type="EMBL" id="CAAE01013714">
    <property type="protein sequence ID" value="CAF95223.1"/>
    <property type="molecule type" value="Genomic_DNA"/>
</dbReference>
<keyword evidence="13" id="KW-0966">Cell projection</keyword>
<feature type="domain" description="Spondin-like TSP1" evidence="18">
    <location>
        <begin position="1493"/>
        <end position="1546"/>
    </location>
</feature>
<dbReference type="Pfam" id="PF19028">
    <property type="entry name" value="TSP1_spondin"/>
    <property type="match status" value="5"/>
</dbReference>
<comment type="subcellular location">
    <subcellularLocation>
        <location evidence="1">Cell membrane</location>
        <topology evidence="1">Single-pass type I membrane protein</topology>
    </subcellularLocation>
    <subcellularLocation>
        <location evidence="2">Cell projection</location>
    </subcellularLocation>
</comment>
<dbReference type="InterPro" id="IPR051418">
    <property type="entry name" value="Spondin/Thrombospondin_T1"/>
</dbReference>
<feature type="region of interest" description="Disordered" evidence="15">
    <location>
        <begin position="281"/>
        <end position="430"/>
    </location>
</feature>
<feature type="signal peptide" evidence="17">
    <location>
        <begin position="1"/>
        <end position="23"/>
    </location>
</feature>
<keyword evidence="6 17" id="KW-0732">Signal</keyword>
<dbReference type="PANTHER" id="PTHR11311">
    <property type="entry name" value="SPONDIN"/>
    <property type="match status" value="1"/>
</dbReference>
<dbReference type="FunFam" id="2.20.100.10:FF:000014">
    <property type="entry name" value="Thrombospondin type 1 domain containing 7A"/>
    <property type="match status" value="1"/>
</dbReference>
<dbReference type="PANTHER" id="PTHR11311:SF8">
    <property type="entry name" value="THROMBOSPONDIN TYPE-1 DOMAIN-CONTAINING PROTEIN 7A"/>
    <property type="match status" value="1"/>
</dbReference>
<evidence type="ECO:0000256" key="4">
    <source>
        <dbReference type="ARBA" id="ARBA00022657"/>
    </source>
</evidence>
<keyword evidence="11" id="KW-1015">Disulfide bond</keyword>
<evidence type="ECO:0000256" key="12">
    <source>
        <dbReference type="ARBA" id="ARBA00023180"/>
    </source>
</evidence>
<evidence type="ECO:0000256" key="7">
    <source>
        <dbReference type="ARBA" id="ARBA00022737"/>
    </source>
</evidence>
<feature type="domain" description="Spondin-like TSP1" evidence="18">
    <location>
        <begin position="476"/>
        <end position="529"/>
    </location>
</feature>
<dbReference type="FunFam" id="2.20.100.10:FF:000015">
    <property type="entry name" value="Thrombospondin, type I, domain containing 7A"/>
    <property type="match status" value="1"/>
</dbReference>
<keyword evidence="9 16" id="KW-1133">Transmembrane helix</keyword>
<dbReference type="FunFam" id="2.20.100.10:FF:000050">
    <property type="entry name" value="Thrombospondin type 1 domain containing 7B"/>
    <property type="match status" value="1"/>
</dbReference>
<keyword evidence="10 16" id="KW-0472">Membrane</keyword>
<dbReference type="OrthoDB" id="5814848at2759"/>
<keyword evidence="8" id="KW-0221">Differentiation</keyword>
<dbReference type="FunFam" id="2.20.100.10:FF:000027">
    <property type="entry name" value="Thrombospondin type 1 domain containing 7A"/>
    <property type="match status" value="1"/>
</dbReference>
<dbReference type="FunFam" id="2.20.100.10:FF:000019">
    <property type="entry name" value="Thrombospondin type 1 domain containing 7A"/>
    <property type="match status" value="1"/>
</dbReference>
<evidence type="ECO:0000256" key="6">
    <source>
        <dbReference type="ARBA" id="ARBA00022729"/>
    </source>
</evidence>
<evidence type="ECO:0000256" key="16">
    <source>
        <dbReference type="SAM" id="Phobius"/>
    </source>
</evidence>
<keyword evidence="12" id="KW-0325">Glycoprotein</keyword>